<protein>
    <submittedName>
        <fullName evidence="6">Presenilin family intramembrane aspartyl protease</fullName>
        <ecNumber evidence="6">3.4.23.-</ecNumber>
    </submittedName>
</protein>
<evidence type="ECO:0000313" key="6">
    <source>
        <dbReference type="EMBL" id="WYX99471.1"/>
    </source>
</evidence>
<dbReference type="KEGG" id="omr:OXIME_000002"/>
<feature type="transmembrane region" description="Helical" evidence="5">
    <location>
        <begin position="250"/>
        <end position="270"/>
    </location>
</feature>
<keyword evidence="6" id="KW-0378">Hydrolase</keyword>
<name>A0AAX4ND84_9ARCH</name>
<keyword evidence="7" id="KW-1185">Reference proteome</keyword>
<keyword evidence="2 5" id="KW-0812">Transmembrane</keyword>
<evidence type="ECO:0000256" key="4">
    <source>
        <dbReference type="ARBA" id="ARBA00023136"/>
    </source>
</evidence>
<dbReference type="GeneID" id="95966726"/>
<dbReference type="InterPro" id="IPR006639">
    <property type="entry name" value="Preselin/SPP"/>
</dbReference>
<feature type="transmembrane region" description="Helical" evidence="5">
    <location>
        <begin position="104"/>
        <end position="121"/>
    </location>
</feature>
<evidence type="ECO:0000313" key="7">
    <source>
        <dbReference type="Proteomes" id="UP001451606"/>
    </source>
</evidence>
<dbReference type="RefSeq" id="WP_393971445.1">
    <property type="nucleotide sequence ID" value="NZ_CP133772.1"/>
</dbReference>
<dbReference type="Pfam" id="PF06550">
    <property type="entry name" value="SPP"/>
    <property type="match status" value="1"/>
</dbReference>
<feature type="transmembrane region" description="Helical" evidence="5">
    <location>
        <begin position="77"/>
        <end position="98"/>
    </location>
</feature>
<accession>A0AAX4ND84</accession>
<dbReference type="GO" id="GO:0042500">
    <property type="term" value="F:aspartic endopeptidase activity, intramembrane cleaving"/>
    <property type="evidence" value="ECO:0007669"/>
    <property type="project" value="InterPro"/>
</dbReference>
<dbReference type="EMBL" id="CP133772">
    <property type="protein sequence ID" value="WYX99471.1"/>
    <property type="molecule type" value="Genomic_DNA"/>
</dbReference>
<feature type="transmembrane region" description="Helical" evidence="5">
    <location>
        <begin position="276"/>
        <end position="295"/>
    </location>
</feature>
<dbReference type="GO" id="GO:0016020">
    <property type="term" value="C:membrane"/>
    <property type="evidence" value="ECO:0007669"/>
    <property type="project" value="InterPro"/>
</dbReference>
<evidence type="ECO:0000256" key="2">
    <source>
        <dbReference type="ARBA" id="ARBA00022692"/>
    </source>
</evidence>
<sequence length="296" mass="32980">MKRKNLPELFSIGIFVITSLFAIFVSEILYQVQPSVAAPTSSSGFQYVILYIFVAIAFTFVILYLARKKHMNIIRGVFIFSMAYVTFFIASIIGLVIAQTELEYIIFILALPAVMVYLLIFRNEWYVVNASGFILSTGIAAIWGVIIGVWAAVVFLAAFAVYDYIAVYKTKHMVDLARVAVDESLPMLFIIPSKRGIKYKEMEFDRREEGKEEGKESGESDTLMIGFGDIAFPSILVVSSALYGFSNFYAFAFIPMAGAIVGMIILYAFAKRPAPGLPFINSGAILGFLIAFSFFR</sequence>
<dbReference type="InterPro" id="IPR042524">
    <property type="entry name" value="Presenilin_C"/>
</dbReference>
<evidence type="ECO:0000256" key="3">
    <source>
        <dbReference type="ARBA" id="ARBA00022989"/>
    </source>
</evidence>
<gene>
    <name evidence="6" type="ORF">OXIME_000002</name>
</gene>
<dbReference type="EC" id="3.4.23.-" evidence="6"/>
<dbReference type="AlphaFoldDB" id="A0AAX4ND84"/>
<dbReference type="SMART" id="SM00730">
    <property type="entry name" value="PSN"/>
    <property type="match status" value="1"/>
</dbReference>
<proteinExistence type="predicted"/>
<feature type="transmembrane region" description="Helical" evidence="5">
    <location>
        <begin position="12"/>
        <end position="32"/>
    </location>
</feature>
<keyword evidence="4 5" id="KW-0472">Membrane</keyword>
<evidence type="ECO:0000256" key="5">
    <source>
        <dbReference type="SAM" id="Phobius"/>
    </source>
</evidence>
<dbReference type="GO" id="GO:0012505">
    <property type="term" value="C:endomembrane system"/>
    <property type="evidence" value="ECO:0007669"/>
    <property type="project" value="UniProtKB-SubCell"/>
</dbReference>
<dbReference type="InterPro" id="IPR010545">
    <property type="entry name" value="SPP"/>
</dbReference>
<feature type="transmembrane region" description="Helical" evidence="5">
    <location>
        <begin position="223"/>
        <end position="243"/>
    </location>
</feature>
<comment type="subcellular location">
    <subcellularLocation>
        <location evidence="1">Endomembrane system</location>
        <topology evidence="1">Multi-pass membrane protein</topology>
    </subcellularLocation>
</comment>
<dbReference type="Proteomes" id="UP001451606">
    <property type="component" value="Chromosome"/>
</dbReference>
<organism evidence="6 7">
    <name type="scientific">Oxyplasma meridianum</name>
    <dbReference type="NCBI Taxonomy" id="3073602"/>
    <lineage>
        <taxon>Archaea</taxon>
        <taxon>Methanobacteriati</taxon>
        <taxon>Thermoplasmatota</taxon>
        <taxon>Thermoplasmata</taxon>
        <taxon>Thermoplasmatales</taxon>
        <taxon>Thermoplasmataceae</taxon>
        <taxon>Oxyplasma</taxon>
    </lineage>
</organism>
<dbReference type="NCBIfam" id="NF041679">
    <property type="entry name" value="IMP_arch_presen"/>
    <property type="match status" value="1"/>
</dbReference>
<reference evidence="6 7" key="1">
    <citation type="submission" date="2023-09" db="EMBL/GenBank/DDBJ databases">
        <authorList>
            <person name="Golyshina O.V."/>
            <person name="Lunev E.A."/>
            <person name="Bargiela R."/>
            <person name="Gaines M.C."/>
            <person name="Daum B."/>
            <person name="Bale N.J."/>
            <person name="Koenen M."/>
            <person name="Sinninghe Damst J.S."/>
            <person name="Yakimov M."/>
            <person name="Golyshin P.N."/>
        </authorList>
    </citation>
    <scope>NUCLEOTIDE SEQUENCE [LARGE SCALE GENOMIC DNA]</scope>
    <source>
        <strain evidence="6 7">M1</strain>
    </source>
</reference>
<keyword evidence="6" id="KW-0645">Protease</keyword>
<evidence type="ECO:0000256" key="1">
    <source>
        <dbReference type="ARBA" id="ARBA00004127"/>
    </source>
</evidence>
<dbReference type="Gene3D" id="1.10.472.100">
    <property type="entry name" value="Presenilin"/>
    <property type="match status" value="1"/>
</dbReference>
<keyword evidence="3 5" id="KW-1133">Transmembrane helix</keyword>
<feature type="transmembrane region" description="Helical" evidence="5">
    <location>
        <begin position="44"/>
        <end position="65"/>
    </location>
</feature>
<feature type="transmembrane region" description="Helical" evidence="5">
    <location>
        <begin position="133"/>
        <end position="162"/>
    </location>
</feature>
<dbReference type="GO" id="GO:0006508">
    <property type="term" value="P:proteolysis"/>
    <property type="evidence" value="ECO:0007669"/>
    <property type="project" value="UniProtKB-KW"/>
</dbReference>